<dbReference type="GO" id="GO:0046872">
    <property type="term" value="F:metal ion binding"/>
    <property type="evidence" value="ECO:0007669"/>
    <property type="project" value="UniProtKB-KW"/>
</dbReference>
<dbReference type="GO" id="GO:0051539">
    <property type="term" value="F:4 iron, 4 sulfur cluster binding"/>
    <property type="evidence" value="ECO:0007669"/>
    <property type="project" value="UniProtKB-KW"/>
</dbReference>
<dbReference type="PANTHER" id="PTHR30176:SF3">
    <property type="entry name" value="FERREDOXIN-TYPE PROTEIN NAPH"/>
    <property type="match status" value="1"/>
</dbReference>
<keyword evidence="7" id="KW-0472">Membrane</keyword>
<keyword evidence="5" id="KW-0408">Iron</keyword>
<evidence type="ECO:0000259" key="8">
    <source>
        <dbReference type="PROSITE" id="PS51379"/>
    </source>
</evidence>
<feature type="transmembrane region" description="Helical" evidence="7">
    <location>
        <begin position="46"/>
        <end position="66"/>
    </location>
</feature>
<dbReference type="InterPro" id="IPR032879">
    <property type="entry name" value="FixG_C"/>
</dbReference>
<dbReference type="AlphaFoldDB" id="A0A3R8TPS6"/>
<dbReference type="InterPro" id="IPR009051">
    <property type="entry name" value="Helical_ferredxn"/>
</dbReference>
<protein>
    <submittedName>
        <fullName evidence="9">Cytochrome c oxidase accessory protein CcoG</fullName>
    </submittedName>
</protein>
<dbReference type="PANTHER" id="PTHR30176">
    <property type="entry name" value="FERREDOXIN-TYPE PROTEIN NAPH"/>
    <property type="match status" value="1"/>
</dbReference>
<organism evidence="9 10">
    <name type="scientific">Aquabacterium soli</name>
    <dbReference type="NCBI Taxonomy" id="2493092"/>
    <lineage>
        <taxon>Bacteria</taxon>
        <taxon>Pseudomonadati</taxon>
        <taxon>Pseudomonadota</taxon>
        <taxon>Betaproteobacteria</taxon>
        <taxon>Burkholderiales</taxon>
        <taxon>Aquabacterium</taxon>
    </lineage>
</organism>
<keyword evidence="2" id="KW-0004">4Fe-4S</keyword>
<keyword evidence="7" id="KW-0812">Transmembrane</keyword>
<feature type="transmembrane region" description="Helical" evidence="7">
    <location>
        <begin position="204"/>
        <end position="221"/>
    </location>
</feature>
<dbReference type="InterPro" id="IPR017900">
    <property type="entry name" value="4Fe4S_Fe_S_CS"/>
</dbReference>
<dbReference type="NCBIfam" id="TIGR02745">
    <property type="entry name" value="ccoG_rdxA_fixG"/>
    <property type="match status" value="1"/>
</dbReference>
<sequence length="486" mass="55598">MDKPKTIIPIKPIAAGADGRREEMVSLYEAQPKIYPREVSGWFANWRWALVALTQLVFYGLPWLQWNGRPAMLFDLGARRFYLFDLVLYPQDFIYLTVLLIISAYGLFLFTAVAGRLWCGFACPQTVYTELFLWIERRWEGDRGRRMKLDRPGWSLDKLWRKGGKHASWLALSLWTGFTFVGYFTPIRVLWQEVLTLGMGPWELFWTGFYGLATYGNAGFMREQVCKYMCPYARFQSAMFDRDTLIISYDEKRGEPRGSRPRGTVAAERGLGDCISCTLCVQVCPTGIDIREGLQYECIGCAACIDVCDTVMDKMGSPRGLIRYATLNGMEAGWSRKQMWSRIARPRVLIYSSVLLLIVIAFVGSLYLRTPFKVDVVRDRGSLARIVDDGYIENVYRVQIMNATETEQRFTIFMDHLPQVQMQVQQEIIVGPAEARWVPVAVRVPPEVAQALGSGAQRVELVITRQRQGTDPDVAVHEKTTFMVPR</sequence>
<dbReference type="EMBL" id="RSED01000030">
    <property type="protein sequence ID" value="RRS01003.1"/>
    <property type="molecule type" value="Genomic_DNA"/>
</dbReference>
<evidence type="ECO:0000256" key="4">
    <source>
        <dbReference type="ARBA" id="ARBA00022982"/>
    </source>
</evidence>
<feature type="transmembrane region" description="Helical" evidence="7">
    <location>
        <begin position="348"/>
        <end position="368"/>
    </location>
</feature>
<dbReference type="Proteomes" id="UP000269265">
    <property type="component" value="Unassembled WGS sequence"/>
</dbReference>
<dbReference type="RefSeq" id="WP_125245425.1">
    <property type="nucleotide sequence ID" value="NZ_RSED01000030.1"/>
</dbReference>
<dbReference type="Pfam" id="PF13746">
    <property type="entry name" value="Fer4_18"/>
    <property type="match status" value="1"/>
</dbReference>
<evidence type="ECO:0000256" key="6">
    <source>
        <dbReference type="ARBA" id="ARBA00023014"/>
    </source>
</evidence>
<dbReference type="InterPro" id="IPR051684">
    <property type="entry name" value="Electron_Trans/Redox"/>
</dbReference>
<keyword evidence="7" id="KW-1133">Transmembrane helix</keyword>
<keyword evidence="6" id="KW-0411">Iron-sulfur</keyword>
<evidence type="ECO:0000313" key="10">
    <source>
        <dbReference type="Proteomes" id="UP000269265"/>
    </source>
</evidence>
<evidence type="ECO:0000256" key="5">
    <source>
        <dbReference type="ARBA" id="ARBA00023004"/>
    </source>
</evidence>
<evidence type="ECO:0000256" key="1">
    <source>
        <dbReference type="ARBA" id="ARBA00022448"/>
    </source>
</evidence>
<comment type="caution">
    <text evidence="9">The sequence shown here is derived from an EMBL/GenBank/DDBJ whole genome shotgun (WGS) entry which is preliminary data.</text>
</comment>
<evidence type="ECO:0000256" key="2">
    <source>
        <dbReference type="ARBA" id="ARBA00022485"/>
    </source>
</evidence>
<dbReference type="PROSITE" id="PS51379">
    <property type="entry name" value="4FE4S_FER_2"/>
    <property type="match status" value="1"/>
</dbReference>
<dbReference type="Gene3D" id="1.10.1060.10">
    <property type="entry name" value="Alpha-helical ferredoxin"/>
    <property type="match status" value="1"/>
</dbReference>
<dbReference type="PROSITE" id="PS00198">
    <property type="entry name" value="4FE4S_FER_1"/>
    <property type="match status" value="1"/>
</dbReference>
<reference evidence="9 10" key="1">
    <citation type="submission" date="2018-12" db="EMBL/GenBank/DDBJ databases">
        <title>The whole draft genome of Aquabacterium sp. SJQ9.</title>
        <authorList>
            <person name="Sun L."/>
            <person name="Gao X."/>
            <person name="Chen W."/>
            <person name="Huang K."/>
        </authorList>
    </citation>
    <scope>NUCLEOTIDE SEQUENCE [LARGE SCALE GENOMIC DNA]</scope>
    <source>
        <strain evidence="9 10">SJQ9</strain>
    </source>
</reference>
<evidence type="ECO:0000256" key="7">
    <source>
        <dbReference type="SAM" id="Phobius"/>
    </source>
</evidence>
<proteinExistence type="predicted"/>
<dbReference type="Pfam" id="PF11614">
    <property type="entry name" value="FixG_C"/>
    <property type="match status" value="1"/>
</dbReference>
<feature type="domain" description="4Fe-4S ferredoxin-type" evidence="8">
    <location>
        <begin position="265"/>
        <end position="293"/>
    </location>
</feature>
<name>A0A3R8TPS6_9BURK</name>
<dbReference type="InterPro" id="IPR014116">
    <property type="entry name" value="Cyt_c_oxidase_cbb3_FixG"/>
</dbReference>
<evidence type="ECO:0000313" key="9">
    <source>
        <dbReference type="EMBL" id="RRS01003.1"/>
    </source>
</evidence>
<dbReference type="Gene3D" id="2.60.40.10">
    <property type="entry name" value="Immunoglobulins"/>
    <property type="match status" value="1"/>
</dbReference>
<keyword evidence="1" id="KW-0813">Transport</keyword>
<evidence type="ECO:0000256" key="3">
    <source>
        <dbReference type="ARBA" id="ARBA00022723"/>
    </source>
</evidence>
<accession>A0A3R8TPS6</accession>
<keyword evidence="3" id="KW-0479">Metal-binding</keyword>
<dbReference type="OrthoDB" id="9811700at2"/>
<keyword evidence="10" id="KW-1185">Reference proteome</keyword>
<gene>
    <name evidence="9" type="primary">ccoG</name>
    <name evidence="9" type="ORF">EIP75_22380</name>
</gene>
<dbReference type="Pfam" id="PF12801">
    <property type="entry name" value="Fer4_5"/>
    <property type="match status" value="1"/>
</dbReference>
<dbReference type="GO" id="GO:0005886">
    <property type="term" value="C:plasma membrane"/>
    <property type="evidence" value="ECO:0007669"/>
    <property type="project" value="TreeGrafter"/>
</dbReference>
<feature type="transmembrane region" description="Helical" evidence="7">
    <location>
        <begin position="167"/>
        <end position="184"/>
    </location>
</feature>
<dbReference type="InterPro" id="IPR017896">
    <property type="entry name" value="4Fe4S_Fe-S-bd"/>
</dbReference>
<dbReference type="SUPFAM" id="SSF54862">
    <property type="entry name" value="4Fe-4S ferredoxins"/>
    <property type="match status" value="1"/>
</dbReference>
<feature type="transmembrane region" description="Helical" evidence="7">
    <location>
        <begin position="93"/>
        <end position="114"/>
    </location>
</feature>
<keyword evidence="4" id="KW-0249">Electron transport</keyword>
<dbReference type="InterPro" id="IPR013783">
    <property type="entry name" value="Ig-like_fold"/>
</dbReference>